<evidence type="ECO:0000256" key="4">
    <source>
        <dbReference type="SAM" id="MobiDB-lite"/>
    </source>
</evidence>
<evidence type="ECO:0000259" key="8">
    <source>
        <dbReference type="Pfam" id="PF05223"/>
    </source>
</evidence>
<dbReference type="PANTHER" id="PTHR30627">
    <property type="entry name" value="PEPTIDOGLYCAN D,D-TRANSPEPTIDASE"/>
    <property type="match status" value="1"/>
</dbReference>
<dbReference type="InterPro" id="IPR012338">
    <property type="entry name" value="Beta-lactam/transpept-like"/>
</dbReference>
<dbReference type="Pfam" id="PF00905">
    <property type="entry name" value="Transpeptidase"/>
    <property type="match status" value="1"/>
</dbReference>
<organism evidence="9 10">
    <name type="scientific">Nocardiopsis changdeensis</name>
    <dbReference type="NCBI Taxonomy" id="2831969"/>
    <lineage>
        <taxon>Bacteria</taxon>
        <taxon>Bacillati</taxon>
        <taxon>Actinomycetota</taxon>
        <taxon>Actinomycetes</taxon>
        <taxon>Streptosporangiales</taxon>
        <taxon>Nocardiopsidaceae</taxon>
        <taxon>Nocardiopsis</taxon>
    </lineage>
</organism>
<feature type="compositionally biased region" description="Polar residues" evidence="4">
    <location>
        <begin position="348"/>
        <end position="358"/>
    </location>
</feature>
<dbReference type="Proteomes" id="UP000676079">
    <property type="component" value="Chromosome"/>
</dbReference>
<evidence type="ECO:0000256" key="3">
    <source>
        <dbReference type="ARBA" id="ARBA00023136"/>
    </source>
</evidence>
<dbReference type="InterPro" id="IPR001460">
    <property type="entry name" value="PCN-bd_Tpept"/>
</dbReference>
<feature type="compositionally biased region" description="Basic and acidic residues" evidence="4">
    <location>
        <begin position="509"/>
        <end position="522"/>
    </location>
</feature>
<evidence type="ECO:0000259" key="6">
    <source>
        <dbReference type="Pfam" id="PF00905"/>
    </source>
</evidence>
<dbReference type="Pfam" id="PF03717">
    <property type="entry name" value="PBP_dimer"/>
    <property type="match status" value="1"/>
</dbReference>
<dbReference type="Gene3D" id="3.90.1310.10">
    <property type="entry name" value="Penicillin-binding protein 2a (Domain 2)"/>
    <property type="match status" value="1"/>
</dbReference>
<feature type="region of interest" description="Disordered" evidence="4">
    <location>
        <begin position="1"/>
        <end position="544"/>
    </location>
</feature>
<feature type="compositionally biased region" description="Polar residues" evidence="4">
    <location>
        <begin position="288"/>
        <end position="306"/>
    </location>
</feature>
<evidence type="ECO:0000256" key="2">
    <source>
        <dbReference type="ARBA" id="ARBA00007171"/>
    </source>
</evidence>
<feature type="compositionally biased region" description="Polar residues" evidence="4">
    <location>
        <begin position="178"/>
        <end position="191"/>
    </location>
</feature>
<feature type="compositionally biased region" description="Polar residues" evidence="4">
    <location>
        <begin position="400"/>
        <end position="414"/>
    </location>
</feature>
<keyword evidence="3 5" id="KW-0472">Membrane</keyword>
<comment type="subcellular location">
    <subcellularLocation>
        <location evidence="1">Membrane</location>
    </subcellularLocation>
</comment>
<keyword evidence="10" id="KW-1185">Reference proteome</keyword>
<feature type="compositionally biased region" description="Polar residues" evidence="4">
    <location>
        <begin position="215"/>
        <end position="232"/>
    </location>
</feature>
<dbReference type="RefSeq" id="WP_220560469.1">
    <property type="nucleotide sequence ID" value="NZ_CP074133.1"/>
</dbReference>
<dbReference type="PANTHER" id="PTHR30627:SF24">
    <property type="entry name" value="PENICILLIN-BINDING PROTEIN 4B"/>
    <property type="match status" value="1"/>
</dbReference>
<dbReference type="InterPro" id="IPR005311">
    <property type="entry name" value="PBP_dimer"/>
</dbReference>
<dbReference type="SUPFAM" id="SSF54427">
    <property type="entry name" value="NTF2-like"/>
    <property type="match status" value="1"/>
</dbReference>
<keyword evidence="5" id="KW-0812">Transmembrane</keyword>
<feature type="transmembrane region" description="Helical" evidence="5">
    <location>
        <begin position="549"/>
        <end position="572"/>
    </location>
</feature>
<accession>A0ABX8BRV1</accession>
<gene>
    <name evidence="9" type="ORF">KGD84_12430</name>
</gene>
<evidence type="ECO:0000259" key="7">
    <source>
        <dbReference type="Pfam" id="PF03717"/>
    </source>
</evidence>
<evidence type="ECO:0000313" key="10">
    <source>
        <dbReference type="Proteomes" id="UP000676079"/>
    </source>
</evidence>
<dbReference type="InterPro" id="IPR050515">
    <property type="entry name" value="Beta-lactam/transpept"/>
</dbReference>
<dbReference type="EMBL" id="CP074133">
    <property type="protein sequence ID" value="QUX24992.1"/>
    <property type="molecule type" value="Genomic_DNA"/>
</dbReference>
<sequence length="1092" mass="111833">MDERSPRQPDSSGPPEESGDTPTRGVRPENPYRIPQRPPAPGGTAAGGPSDRPESWDIPYPAAQGPTGEWTPPRPEETPPTDTWKDWQAPSEEPEAAPDRDADGPERATAAWDAPGGAPAPEERPTGAHRSAGPATDGGDQGDAWGEQPPGAHRSAGPSWDDRPGATPATGDSWDGGDQSNSWDDTDSGPQQAAAGWGERPGDAPAWGEQPGDTRGTNDGWNAQSGPQQTGAAWSDSGDAPGWGEQPGNARGSDNTWDDSDQGNSWGASNSGPQQTAAGWGEQPANARGSNDTWDDTNSGPQQTATGWGEQPGNARGANDGWNAQSGPQQTGAAWSGSGDAPGWGEQPANTRGSDNTWDGSDQGDSWGDSNSGPQQAAAAWSGSGSNEAPAWGEQPGNARGSNDTWGETHSGPQQAAAGWGERPGDARSANGGGDAQSGPQQTGAAWSGSGDAPGWGEQPPGAGGMGPRPAEPGHGDRWNGPQQGAGDGHGAPPPGPGGPRDGWDDWDGEPRDAESAPRGDGFEYLYHGNAAAPPEQPDQQPRKSRRGLVIGLIAAGVVLALIGGGVSWYVLTLPQPEEAVEEYAAAWEAQDYERLAAVTTGGGAAEVLGGIASGIGVESVDVTVGEPTADGGTGTASYEVAVGLSNAGDWGWEGELPLVRQDGEWLVDFSPEVAFPGLAEGQTLARTAVWGERGQILAADGTRLDTPDISGSLQMIVGGMGEATEEDIERLGPAYRVGDTVGTSGLQRTYEERLAGQAATTIVMVDAGTEADAVEATDENTVASLDGAPGENVVTSIDMAVQNAAANAIIDSDDPAGMVAIRPSTGEILAAVNVPGGFNRAFEGRYPPGSTFKVVSYNALLDGGLTMDTQFQCPKEYNPGGWEFTNAGGAEYGAQTMTQAFATSCNTALVQAAVDNIDANTLLASAELFGMNAPMDIGVPTFEPVYPLSEGAVMLGAQAIGQGQVETSALHMATVPAAVADGNWRPPLLVTEPAAEAPAEPRPIPNAEALRTMMRAVITEGTAENLPFQGEVYGKTGTAEFGTAEGEDEELPSHAWMVGFKGDVAFAVVVEGGGGGSSVAGPIAAKFTNAL</sequence>
<name>A0ABX8BRV1_9ACTN</name>
<dbReference type="InterPro" id="IPR007887">
    <property type="entry name" value="MecA_N"/>
</dbReference>
<dbReference type="Pfam" id="PF05223">
    <property type="entry name" value="MecA_N"/>
    <property type="match status" value="1"/>
</dbReference>
<evidence type="ECO:0000313" key="9">
    <source>
        <dbReference type="EMBL" id="QUX24992.1"/>
    </source>
</evidence>
<dbReference type="Gene3D" id="3.10.450.100">
    <property type="entry name" value="NTF2-like, domain 1"/>
    <property type="match status" value="1"/>
</dbReference>
<proteinExistence type="inferred from homology"/>
<keyword evidence="5" id="KW-1133">Transmembrane helix</keyword>
<evidence type="ECO:0000256" key="5">
    <source>
        <dbReference type="SAM" id="Phobius"/>
    </source>
</evidence>
<feature type="compositionally biased region" description="Low complexity" evidence="4">
    <location>
        <begin position="359"/>
        <end position="386"/>
    </location>
</feature>
<evidence type="ECO:0000256" key="1">
    <source>
        <dbReference type="ARBA" id="ARBA00004370"/>
    </source>
</evidence>
<feature type="compositionally biased region" description="Low complexity" evidence="4">
    <location>
        <begin position="531"/>
        <end position="540"/>
    </location>
</feature>
<feature type="domain" description="Penicillin-binding protein transpeptidase" evidence="6">
    <location>
        <begin position="819"/>
        <end position="1088"/>
    </location>
</feature>
<protein>
    <submittedName>
        <fullName evidence="9">Penicillin-binding protein</fullName>
    </submittedName>
</protein>
<dbReference type="SUPFAM" id="SSF56601">
    <property type="entry name" value="beta-lactamase/transpeptidase-like"/>
    <property type="match status" value="1"/>
</dbReference>
<feature type="compositionally biased region" description="Low complexity" evidence="4">
    <location>
        <begin position="107"/>
        <end position="120"/>
    </location>
</feature>
<reference evidence="9 10" key="1">
    <citation type="submission" date="2021-05" db="EMBL/GenBank/DDBJ databases">
        <title>Direct Submission.</title>
        <authorList>
            <person name="Li K."/>
            <person name="Gao J."/>
        </authorList>
    </citation>
    <scope>NUCLEOTIDE SEQUENCE [LARGE SCALE GENOMIC DNA]</scope>
    <source>
        <strain evidence="9 10">Mg02</strain>
    </source>
</reference>
<feature type="domain" description="Penicillin-binding protein dimerisation" evidence="7">
    <location>
        <begin position="714"/>
        <end position="768"/>
    </location>
</feature>
<feature type="compositionally biased region" description="Basic and acidic residues" evidence="4">
    <location>
        <begin position="97"/>
        <end position="106"/>
    </location>
</feature>
<feature type="domain" description="NTF2-like N-terminal transpeptidase" evidence="8">
    <location>
        <begin position="576"/>
        <end position="683"/>
    </location>
</feature>
<dbReference type="InterPro" id="IPR032710">
    <property type="entry name" value="NTF2-like_dom_sf"/>
</dbReference>
<feature type="compositionally biased region" description="Polar residues" evidence="4">
    <location>
        <begin position="322"/>
        <end position="333"/>
    </location>
</feature>
<dbReference type="Gene3D" id="3.40.710.10">
    <property type="entry name" value="DD-peptidase/beta-lactamase superfamily"/>
    <property type="match status" value="1"/>
</dbReference>
<feature type="compositionally biased region" description="Polar residues" evidence="4">
    <location>
        <begin position="262"/>
        <end position="277"/>
    </location>
</feature>
<comment type="similarity">
    <text evidence="2">Belongs to the transpeptidase family.</text>
</comment>